<evidence type="ECO:0000259" key="9">
    <source>
        <dbReference type="PROSITE" id="PS50893"/>
    </source>
</evidence>
<gene>
    <name evidence="12" type="ORF">A8L58_15055</name>
    <name evidence="11" type="ORF">AXH35_13600</name>
</gene>
<evidence type="ECO:0000256" key="7">
    <source>
        <dbReference type="PROSITE-ProRule" id="PRU00703"/>
    </source>
</evidence>
<reference evidence="12 14" key="1">
    <citation type="journal article" date="2016" name="Plant Dis.">
        <title>Improved production of propionic acid using genome shuffling.</title>
        <authorList>
            <person name="Luna-Flores C.H."/>
            <person name="Palfreyman R.W."/>
            <person name="Kromer J.O."/>
            <person name="Nielsen L.K."/>
            <person name="Marcellin E."/>
        </authorList>
    </citation>
    <scope>NUCLEOTIDE SEQUENCE [LARGE SCALE GENOMIC DNA]</scope>
    <source>
        <strain evidence="12 14">F3E8</strain>
    </source>
</reference>
<accession>A0AAC8YGQ3</accession>
<dbReference type="Proteomes" id="UP000178666">
    <property type="component" value="Chromosome"/>
</dbReference>
<feature type="domain" description="CBS" evidence="10">
    <location>
        <begin position="278"/>
        <end position="335"/>
    </location>
</feature>
<evidence type="ECO:0000313" key="12">
    <source>
        <dbReference type="EMBL" id="AOZ47775.1"/>
    </source>
</evidence>
<dbReference type="SUPFAM" id="SSF52540">
    <property type="entry name" value="P-loop containing nucleoside triphosphate hydrolases"/>
    <property type="match status" value="1"/>
</dbReference>
<keyword evidence="2" id="KW-0813">Transport</keyword>
<dbReference type="PROSITE" id="PS51371">
    <property type="entry name" value="CBS"/>
    <property type="match status" value="1"/>
</dbReference>
<evidence type="ECO:0000313" key="13">
    <source>
        <dbReference type="Proteomes" id="UP000075221"/>
    </source>
</evidence>
<dbReference type="InterPro" id="IPR046342">
    <property type="entry name" value="CBS_dom_sf"/>
</dbReference>
<dbReference type="GO" id="GO:0031460">
    <property type="term" value="P:glycine betaine transport"/>
    <property type="evidence" value="ECO:0007669"/>
    <property type="project" value="InterPro"/>
</dbReference>
<dbReference type="EMBL" id="CP014352">
    <property type="protein sequence ID" value="AMS06322.1"/>
    <property type="molecule type" value="Genomic_DNA"/>
</dbReference>
<dbReference type="InterPro" id="IPR003593">
    <property type="entry name" value="AAA+_ATPase"/>
</dbReference>
<protein>
    <submittedName>
        <fullName evidence="11">Glycine betaine ABC transporter ATP-binding protein</fullName>
    </submittedName>
</protein>
<dbReference type="InterPro" id="IPR027417">
    <property type="entry name" value="P-loop_NTPase"/>
</dbReference>
<dbReference type="GO" id="GO:0006865">
    <property type="term" value="P:amino acid transport"/>
    <property type="evidence" value="ECO:0007669"/>
    <property type="project" value="UniProtKB-KW"/>
</dbReference>
<feature type="region of interest" description="Disordered" evidence="8">
    <location>
        <begin position="400"/>
        <end position="456"/>
    </location>
</feature>
<comment type="similarity">
    <text evidence="1">Belongs to the ABC transporter superfamily.</text>
</comment>
<feature type="domain" description="ABC transporter" evidence="9">
    <location>
        <begin position="4"/>
        <end position="263"/>
    </location>
</feature>
<sequence length="456" mass="49845">MAIVRASHVYKVFGRHEQEVVERLKAGESREDLAHLGTAAVIDASFEVEKGETFVVMGLSGSGKSTLIRTINGLWAPSDGEIRIGENVVSEMSDKQLRELRRDHVSMVFQHFALLPHLTVRENAAYGLRLQGKGDKKEQLEKANEWLHTVGLKGWGDKYPHQLSGGMQQRVGLARALAAETDILLMDEAFSALDPLIRREMQDELVELQSKIQKTIIFITHDLNEAMYLGDHIAVMRNGRIAQIGTSEQILSEPADDYVAEFVQDVDRTRVLTAATVMRETDAVVSQIARPRRVVRIMEQLGIAAIFVVDENRRLLGTVTDQDVVNAAREGKQDISSIIDNSDILTVRPDAPLAQLFAPSSNARVPLAVVDDGFHFLGIIPRVALLDSMSRMNEDKAAEGVVTSLEDTGELPIITDEEPVGLEPTDQRATGASVGGGGGSGESPAPAQPADDHKEA</sequence>
<dbReference type="GO" id="GO:0006970">
    <property type="term" value="P:response to osmotic stress"/>
    <property type="evidence" value="ECO:0007669"/>
    <property type="project" value="UniProtKB-ARBA"/>
</dbReference>
<dbReference type="PANTHER" id="PTHR43869">
    <property type="entry name" value="GLYCINE BETAINE/PROLINE BETAINE TRANSPORT SYSTEM ATP-BINDING PROTEIN PROV"/>
    <property type="match status" value="1"/>
</dbReference>
<name>A0AAC8YGQ3_9ACTN</name>
<dbReference type="Proteomes" id="UP000075221">
    <property type="component" value="Chromosome"/>
</dbReference>
<evidence type="ECO:0000256" key="5">
    <source>
        <dbReference type="ARBA" id="ARBA00022970"/>
    </source>
</evidence>
<evidence type="ECO:0000256" key="4">
    <source>
        <dbReference type="ARBA" id="ARBA00022840"/>
    </source>
</evidence>
<dbReference type="FunFam" id="3.40.50.300:FF:000201">
    <property type="entry name" value="Glycine betaine/L-proline ABC transporter ATP-binding protein"/>
    <property type="match status" value="1"/>
</dbReference>
<dbReference type="Pfam" id="PF00571">
    <property type="entry name" value="CBS"/>
    <property type="match status" value="1"/>
</dbReference>
<evidence type="ECO:0000256" key="3">
    <source>
        <dbReference type="ARBA" id="ARBA00022741"/>
    </source>
</evidence>
<evidence type="ECO:0000256" key="6">
    <source>
        <dbReference type="ARBA" id="ARBA00023122"/>
    </source>
</evidence>
<evidence type="ECO:0000259" key="10">
    <source>
        <dbReference type="PROSITE" id="PS51371"/>
    </source>
</evidence>
<evidence type="ECO:0000313" key="14">
    <source>
        <dbReference type="Proteomes" id="UP000178666"/>
    </source>
</evidence>
<dbReference type="Gene3D" id="3.40.50.300">
    <property type="entry name" value="P-loop containing nucleotide triphosphate hydrolases"/>
    <property type="match status" value="1"/>
</dbReference>
<keyword evidence="6 7" id="KW-0129">CBS domain</keyword>
<dbReference type="SUPFAM" id="SSF54631">
    <property type="entry name" value="CBS-domain pair"/>
    <property type="match status" value="1"/>
</dbReference>
<dbReference type="RefSeq" id="WP_062820198.1">
    <property type="nucleotide sequence ID" value="NZ_CP014352.1"/>
</dbReference>
<dbReference type="Pfam" id="PF00005">
    <property type="entry name" value="ABC_tran"/>
    <property type="match status" value="1"/>
</dbReference>
<reference evidence="11 13" key="2">
    <citation type="submission" date="2016-02" db="EMBL/GenBank/DDBJ databases">
        <title>Complete Genome Sequence of Propionibacterium acidipropionici ATCC 55737.</title>
        <authorList>
            <person name="Luna Flores C.H."/>
            <person name="Nielsen L.K."/>
            <person name="Marcellin E."/>
        </authorList>
    </citation>
    <scope>NUCLEOTIDE SEQUENCE [LARGE SCALE GENOMIC DNA]</scope>
    <source>
        <strain evidence="11 13">ATCC 55737</strain>
    </source>
</reference>
<dbReference type="GO" id="GO:0005524">
    <property type="term" value="F:ATP binding"/>
    <property type="evidence" value="ECO:0007669"/>
    <property type="project" value="UniProtKB-KW"/>
</dbReference>
<dbReference type="InterPro" id="IPR005892">
    <property type="entry name" value="Gly-betaine_transp_ATP-bd"/>
</dbReference>
<dbReference type="EMBL" id="CP015970">
    <property type="protein sequence ID" value="AOZ47775.1"/>
    <property type="molecule type" value="Genomic_DNA"/>
</dbReference>
<evidence type="ECO:0000313" key="11">
    <source>
        <dbReference type="EMBL" id="AMS06322.1"/>
    </source>
</evidence>
<dbReference type="Gene3D" id="3.10.580.10">
    <property type="entry name" value="CBS-domain"/>
    <property type="match status" value="1"/>
</dbReference>
<dbReference type="GO" id="GO:0016020">
    <property type="term" value="C:membrane"/>
    <property type="evidence" value="ECO:0007669"/>
    <property type="project" value="InterPro"/>
</dbReference>
<dbReference type="PROSITE" id="PS50893">
    <property type="entry name" value="ABC_TRANSPORTER_2"/>
    <property type="match status" value="1"/>
</dbReference>
<evidence type="ECO:0000256" key="2">
    <source>
        <dbReference type="ARBA" id="ARBA00022448"/>
    </source>
</evidence>
<dbReference type="SMART" id="SM00382">
    <property type="entry name" value="AAA"/>
    <property type="match status" value="1"/>
</dbReference>
<proteinExistence type="inferred from homology"/>
<dbReference type="GO" id="GO:0016887">
    <property type="term" value="F:ATP hydrolysis activity"/>
    <property type="evidence" value="ECO:0007669"/>
    <property type="project" value="InterPro"/>
</dbReference>
<dbReference type="PANTHER" id="PTHR43869:SF1">
    <property type="entry name" value="GLYCINE BETAINE_PROLINE BETAINE TRANSPORT SYSTEM ATP-BINDING PROTEIN PROV"/>
    <property type="match status" value="1"/>
</dbReference>
<dbReference type="InterPro" id="IPR000644">
    <property type="entry name" value="CBS_dom"/>
</dbReference>
<dbReference type="SMART" id="SM00116">
    <property type="entry name" value="CBS"/>
    <property type="match status" value="2"/>
</dbReference>
<dbReference type="NCBIfam" id="TIGR01186">
    <property type="entry name" value="proV"/>
    <property type="match status" value="1"/>
</dbReference>
<dbReference type="AlphaFoldDB" id="A0AAC8YGQ3"/>
<keyword evidence="14" id="KW-1185">Reference proteome</keyword>
<keyword evidence="3" id="KW-0547">Nucleotide-binding</keyword>
<dbReference type="InterPro" id="IPR003439">
    <property type="entry name" value="ABC_transporter-like_ATP-bd"/>
</dbReference>
<keyword evidence="4 11" id="KW-0067">ATP-binding</keyword>
<organism evidence="11 13">
    <name type="scientific">Acidipropionibacterium acidipropionici</name>
    <dbReference type="NCBI Taxonomy" id="1748"/>
    <lineage>
        <taxon>Bacteria</taxon>
        <taxon>Bacillati</taxon>
        <taxon>Actinomycetota</taxon>
        <taxon>Actinomycetes</taxon>
        <taxon>Propionibacteriales</taxon>
        <taxon>Propionibacteriaceae</taxon>
        <taxon>Acidipropionibacterium</taxon>
    </lineage>
</organism>
<keyword evidence="5" id="KW-0029">Amino-acid transport</keyword>
<evidence type="ECO:0000256" key="8">
    <source>
        <dbReference type="SAM" id="MobiDB-lite"/>
    </source>
</evidence>
<dbReference type="InterPro" id="IPR017871">
    <property type="entry name" value="ABC_transporter-like_CS"/>
</dbReference>
<evidence type="ECO:0000256" key="1">
    <source>
        <dbReference type="ARBA" id="ARBA00005417"/>
    </source>
</evidence>
<dbReference type="PROSITE" id="PS00211">
    <property type="entry name" value="ABC_TRANSPORTER_1"/>
    <property type="match status" value="1"/>
</dbReference>
<dbReference type="InterPro" id="IPR051921">
    <property type="entry name" value="ABC_osmolyte_uptake_ATP-bind"/>
</dbReference>